<keyword evidence="1" id="KW-1133">Transmembrane helix</keyword>
<sequence length="135" mass="15009">MSSTKQILAALILAALLVIVFFSFATMTHIADGRMQSNCPFSTMGAPLCPQDVVAVAVHHISAYQSLLNAPLVPSVSMFIVVLLMLVYGAFIFLVRSPLPKPYLVRYFYNSPPSYSRSREITRWLSLFEHSPSLL</sequence>
<gene>
    <name evidence="2" type="ORF">A3F27_00060</name>
</gene>
<evidence type="ECO:0000313" key="3">
    <source>
        <dbReference type="Proteomes" id="UP000176689"/>
    </source>
</evidence>
<keyword evidence="1" id="KW-0472">Membrane</keyword>
<dbReference type="AlphaFoldDB" id="A0A1F6EC41"/>
<dbReference type="Proteomes" id="UP000176689">
    <property type="component" value="Unassembled WGS sequence"/>
</dbReference>
<reference evidence="2 3" key="1">
    <citation type="journal article" date="2016" name="Nat. Commun.">
        <title>Thousands of microbial genomes shed light on interconnected biogeochemical processes in an aquifer system.</title>
        <authorList>
            <person name="Anantharaman K."/>
            <person name="Brown C.T."/>
            <person name="Hug L.A."/>
            <person name="Sharon I."/>
            <person name="Castelle C.J."/>
            <person name="Probst A.J."/>
            <person name="Thomas B.C."/>
            <person name="Singh A."/>
            <person name="Wilkins M.J."/>
            <person name="Karaoz U."/>
            <person name="Brodie E.L."/>
            <person name="Williams K.H."/>
            <person name="Hubbard S.S."/>
            <person name="Banfield J.F."/>
        </authorList>
    </citation>
    <scope>NUCLEOTIDE SEQUENCE [LARGE SCALE GENOMIC DNA]</scope>
</reference>
<proteinExistence type="predicted"/>
<protein>
    <submittedName>
        <fullName evidence="2">Uncharacterized protein</fullName>
    </submittedName>
</protein>
<feature type="transmembrane region" description="Helical" evidence="1">
    <location>
        <begin position="76"/>
        <end position="95"/>
    </location>
</feature>
<evidence type="ECO:0000313" key="2">
    <source>
        <dbReference type="EMBL" id="OGG71245.1"/>
    </source>
</evidence>
<comment type="caution">
    <text evidence="2">The sequence shown here is derived from an EMBL/GenBank/DDBJ whole genome shotgun (WGS) entry which is preliminary data.</text>
</comment>
<keyword evidence="1" id="KW-0812">Transmembrane</keyword>
<name>A0A1F6EC41_9BACT</name>
<accession>A0A1F6EC41</accession>
<evidence type="ECO:0000256" key="1">
    <source>
        <dbReference type="SAM" id="Phobius"/>
    </source>
</evidence>
<dbReference type="EMBL" id="MFLP01000006">
    <property type="protein sequence ID" value="OGG71245.1"/>
    <property type="molecule type" value="Genomic_DNA"/>
</dbReference>
<organism evidence="2 3">
    <name type="scientific">Candidatus Kaiserbacteria bacterium RIFCSPHIGHO2_12_FULL_53_13</name>
    <dbReference type="NCBI Taxonomy" id="1798502"/>
    <lineage>
        <taxon>Bacteria</taxon>
        <taxon>Candidatus Kaiseribacteriota</taxon>
    </lineage>
</organism>